<organism evidence="2">
    <name type="scientific">Ackermannviridae sp</name>
    <dbReference type="NCBI Taxonomy" id="2831612"/>
    <lineage>
        <taxon>Viruses</taxon>
        <taxon>Duplodnaviria</taxon>
        <taxon>Heunggongvirae</taxon>
        <taxon>Uroviricota</taxon>
        <taxon>Caudoviricetes</taxon>
        <taxon>Pantevenvirales</taxon>
        <taxon>Ackermannviridae</taxon>
    </lineage>
</organism>
<dbReference type="Gene3D" id="1.10.287.1080">
    <property type="entry name" value="MazG-like"/>
    <property type="match status" value="1"/>
</dbReference>
<proteinExistence type="predicted"/>
<dbReference type="InterPro" id="IPR011379">
    <property type="entry name" value="MazG-related_GP37"/>
</dbReference>
<evidence type="ECO:0000259" key="1">
    <source>
        <dbReference type="Pfam" id="PF03819"/>
    </source>
</evidence>
<dbReference type="CDD" id="cd11541">
    <property type="entry name" value="NTP-PPase_u4"/>
    <property type="match status" value="1"/>
</dbReference>
<dbReference type="EMBL" id="BK035393">
    <property type="protein sequence ID" value="DAG97895.1"/>
    <property type="molecule type" value="Genomic_DNA"/>
</dbReference>
<dbReference type="SUPFAM" id="SSF101386">
    <property type="entry name" value="all-alpha NTP pyrophosphatases"/>
    <property type="match status" value="1"/>
</dbReference>
<evidence type="ECO:0000313" key="2">
    <source>
        <dbReference type="EMBL" id="DAG97895.1"/>
    </source>
</evidence>
<name>A0A8S5VTT3_9CAUD</name>
<protein>
    <submittedName>
        <fullName evidence="2">NTP-PPase-like protein</fullName>
    </submittedName>
</protein>
<reference evidence="2" key="1">
    <citation type="journal article" date="2021" name="Proc. Natl. Acad. Sci. U.S.A.">
        <title>A Catalog of Tens of Thousands of Viruses from Human Metagenomes Reveals Hidden Associations with Chronic Diseases.</title>
        <authorList>
            <person name="Tisza M.J."/>
            <person name="Buck C.B."/>
        </authorList>
    </citation>
    <scope>NUCLEOTIDE SEQUENCE</scope>
    <source>
        <strain evidence="2">CtASH1</strain>
    </source>
</reference>
<sequence length="151" mass="17624">MDEKVKEYEQFVVSCFNENPTNNKVLDFIHMTMALMSESGEFADIVKKAVFHSKEISKVDLVDELGDVLFYFMNICHFLGVTIDDVMEANLIKIRERYPEGRGKNYNFGTRNKAEEKKRIEQFLMKIKQDVSIDINISHISHHHQSQHIGK</sequence>
<dbReference type="InterPro" id="IPR004518">
    <property type="entry name" value="MazG-like_dom"/>
</dbReference>
<dbReference type="Pfam" id="PF03819">
    <property type="entry name" value="MazG"/>
    <property type="match status" value="1"/>
</dbReference>
<accession>A0A8S5VTT3</accession>
<feature type="domain" description="NTP pyrophosphohydrolase MazG-like" evidence="1">
    <location>
        <begin position="31"/>
        <end position="100"/>
    </location>
</feature>